<proteinExistence type="predicted"/>
<dbReference type="EMBL" id="MT663534">
    <property type="protein sequence ID" value="QOI90271.1"/>
    <property type="molecule type" value="Genomic_DNA"/>
</dbReference>
<keyword evidence="2" id="KW-1185">Reference proteome</keyword>
<sequence length="132" mass="15520">MYFIRHLPTKTYYGLYTYKNNTSNTSVVCFRTYEEALHIGNSIASFHKSTQKYPSMDSLCNFEKNKLTSDALDMDLFIEKINMGDEFVTSIFNRNLNLKVMMDIQKNKTCIDLTNTYDKNKFVYTLENDLQL</sequence>
<accession>A0A7M3UNK6</accession>
<name>A0A7M3UNK6_9VIRU</name>
<gene>
    <name evidence="1" type="ORF">HWQ62_00134</name>
</gene>
<reference evidence="1" key="1">
    <citation type="submission" date="2020-06" db="EMBL/GenBank/DDBJ databases">
        <title>Lateral gene transfer of anion-conducting channel rhodopsins between green algae and giant viruses.</title>
        <authorList>
            <person name="Rozenberg A."/>
            <person name="Oppermann J."/>
            <person name="Wietek J."/>
            <person name="Fernandez Lahore R.G."/>
            <person name="Sandaa R.-A."/>
            <person name="Bratbak G."/>
            <person name="Hegemann P."/>
            <person name="Beja O."/>
        </authorList>
    </citation>
    <scope>NUCLEOTIDE SEQUENCE</scope>
    <source>
        <strain evidence="1">01B</strain>
    </source>
</reference>
<evidence type="ECO:0000313" key="2">
    <source>
        <dbReference type="Proteomes" id="UP001162120"/>
    </source>
</evidence>
<protein>
    <submittedName>
        <fullName evidence="1">Uncharacterized protein</fullName>
    </submittedName>
</protein>
<organism evidence="1 2">
    <name type="scientific">Pyramimonas orientalis virus 01B</name>
    <dbReference type="NCBI Taxonomy" id="3134525"/>
    <lineage>
        <taxon>Viruses</taxon>
        <taxon>Varidnaviria</taxon>
        <taxon>Bamfordvirae</taxon>
        <taxon>Nucleocytoviricota</taxon>
        <taxon>Megaviricetes</taxon>
        <taxon>Imitervirales</taxon>
        <taxon>Allomimiviridae</taxon>
        <taxon>Heliosvirus</taxon>
        <taxon>Heliosvirus raunefjordenense</taxon>
    </lineage>
</organism>
<dbReference type="Proteomes" id="UP001162120">
    <property type="component" value="Segment"/>
</dbReference>
<evidence type="ECO:0000313" key="1">
    <source>
        <dbReference type="EMBL" id="QOI90271.1"/>
    </source>
</evidence>